<dbReference type="InterPro" id="IPR039223">
    <property type="entry name" value="AATF/Bfr2"/>
</dbReference>
<name>A0A5E4BM25_MARMO</name>
<feature type="compositionally biased region" description="Acidic residues" evidence="1">
    <location>
        <begin position="89"/>
        <end position="108"/>
    </location>
</feature>
<feature type="region of interest" description="Disordered" evidence="1">
    <location>
        <begin position="188"/>
        <end position="229"/>
    </location>
</feature>
<dbReference type="EMBL" id="CABDUW010000519">
    <property type="protein sequence ID" value="VTJ70724.1"/>
    <property type="molecule type" value="Genomic_DNA"/>
</dbReference>
<evidence type="ECO:0000256" key="1">
    <source>
        <dbReference type="SAM" id="MobiDB-lite"/>
    </source>
</evidence>
<dbReference type="GO" id="GO:0005730">
    <property type="term" value="C:nucleolus"/>
    <property type="evidence" value="ECO:0007669"/>
    <property type="project" value="TreeGrafter"/>
</dbReference>
<evidence type="ECO:0008006" key="4">
    <source>
        <dbReference type="Google" id="ProtNLM"/>
    </source>
</evidence>
<proteinExistence type="predicted"/>
<feature type="region of interest" description="Disordered" evidence="1">
    <location>
        <begin position="62"/>
        <end position="151"/>
    </location>
</feature>
<gene>
    <name evidence="2" type="ORF">MONAX_5E027211</name>
</gene>
<dbReference type="GO" id="GO:0006357">
    <property type="term" value="P:regulation of transcription by RNA polymerase II"/>
    <property type="evidence" value="ECO:0007669"/>
    <property type="project" value="TreeGrafter"/>
</dbReference>
<sequence length="305" mass="33368">MAGKQPLALQLEQLLNLQPREADPEANPEEEATAARVIDSGNPDLVNMEGKQPLALQLEQLLNLQPREADPEANPEEEATAARVIDRFDEGEDGDGDFLAEESGDGDSEGLGLGESDEEDAIAAEEQDAEKDGESIQAGRKKSRSLSAETPGFSFQSISNFEKFAKGMDDLGRRRKRKRVAWKKAIVRKMGEGESEEDRAGDKSSEDDGVLMTFSSVKTSEEVEKGRADMDEEIFDDDDFYHQLLRELTEQKTSSLDPDDQVAMGRHSTLLTPALGVDVALSFAMGLPALHQSCRLLTQEAAVTP</sequence>
<protein>
    <recommendedName>
        <fullName evidence="4">AATF leucine zipper-containing domain-containing protein</fullName>
    </recommendedName>
</protein>
<evidence type="ECO:0000313" key="3">
    <source>
        <dbReference type="Proteomes" id="UP000335636"/>
    </source>
</evidence>
<comment type="caution">
    <text evidence="2">The sequence shown here is derived from an EMBL/GenBank/DDBJ whole genome shotgun (WGS) entry which is preliminary data.</text>
</comment>
<dbReference type="PANTHER" id="PTHR15565:SF0">
    <property type="entry name" value="PROTEIN AATF"/>
    <property type="match status" value="1"/>
</dbReference>
<reference evidence="2" key="1">
    <citation type="submission" date="2019-04" db="EMBL/GenBank/DDBJ databases">
        <authorList>
            <person name="Alioto T."/>
            <person name="Alioto T."/>
        </authorList>
    </citation>
    <scope>NUCLEOTIDE SEQUENCE [LARGE SCALE GENOMIC DNA]</scope>
</reference>
<accession>A0A5E4BM25</accession>
<keyword evidence="3" id="KW-1185">Reference proteome</keyword>
<feature type="compositionally biased region" description="Basic and acidic residues" evidence="1">
    <location>
        <begin position="219"/>
        <end position="229"/>
    </location>
</feature>
<organism evidence="2 3">
    <name type="scientific">Marmota monax</name>
    <name type="common">Woodchuck</name>
    <dbReference type="NCBI Taxonomy" id="9995"/>
    <lineage>
        <taxon>Eukaryota</taxon>
        <taxon>Metazoa</taxon>
        <taxon>Chordata</taxon>
        <taxon>Craniata</taxon>
        <taxon>Vertebrata</taxon>
        <taxon>Euteleostomi</taxon>
        <taxon>Mammalia</taxon>
        <taxon>Eutheria</taxon>
        <taxon>Euarchontoglires</taxon>
        <taxon>Glires</taxon>
        <taxon>Rodentia</taxon>
        <taxon>Sciuromorpha</taxon>
        <taxon>Sciuridae</taxon>
        <taxon>Xerinae</taxon>
        <taxon>Marmotini</taxon>
        <taxon>Marmota</taxon>
    </lineage>
</organism>
<feature type="compositionally biased region" description="Acidic residues" evidence="1">
    <location>
        <begin position="115"/>
        <end position="131"/>
    </location>
</feature>
<dbReference type="PANTHER" id="PTHR15565">
    <property type="entry name" value="AATF PROTEIN APOPTOSIS ANTAGONIZING TRANSCRIPTION FACTOR"/>
    <property type="match status" value="1"/>
</dbReference>
<dbReference type="AlphaFoldDB" id="A0A5E4BM25"/>
<dbReference type="Proteomes" id="UP000335636">
    <property type="component" value="Unassembled WGS sequence"/>
</dbReference>
<evidence type="ECO:0000313" key="2">
    <source>
        <dbReference type="EMBL" id="VTJ70724.1"/>
    </source>
</evidence>